<proteinExistence type="predicted"/>
<name>A0A6N0JPU4_ACHDE</name>
<dbReference type="EMBL" id="CP054569">
    <property type="protein sequence ID" value="QKQ49163.1"/>
    <property type="molecule type" value="Genomic_DNA"/>
</dbReference>
<feature type="chain" id="PRO_5026838157" evidence="1">
    <location>
        <begin position="28"/>
        <end position="96"/>
    </location>
</feature>
<dbReference type="RefSeq" id="WP_088147199.1">
    <property type="nucleotide sequence ID" value="NZ_CP020917.1"/>
</dbReference>
<sequence>MKTALFLRAAVPVALATAALLSGPAGAQTAATSSDTSATVTREDVMRDLAAWKQAGLENNWNSENTPDINSPEYVASYKKYVDTVKPASAPPVRTQ</sequence>
<dbReference type="Proteomes" id="UP000509782">
    <property type="component" value="Chromosome"/>
</dbReference>
<dbReference type="InterPro" id="IPR025421">
    <property type="entry name" value="DUF4148"/>
</dbReference>
<evidence type="ECO:0000256" key="1">
    <source>
        <dbReference type="SAM" id="SignalP"/>
    </source>
</evidence>
<feature type="signal peptide" evidence="1">
    <location>
        <begin position="1"/>
        <end position="27"/>
    </location>
</feature>
<accession>A0A6N0JPU4</accession>
<dbReference type="AlphaFoldDB" id="A0A6N0JPU4"/>
<organism evidence="2 3">
    <name type="scientific">Achromobacter denitrificans</name>
    <name type="common">Alcaligenes denitrificans</name>
    <dbReference type="NCBI Taxonomy" id="32002"/>
    <lineage>
        <taxon>Bacteria</taxon>
        <taxon>Pseudomonadati</taxon>
        <taxon>Pseudomonadota</taxon>
        <taxon>Betaproteobacteria</taxon>
        <taxon>Burkholderiales</taxon>
        <taxon>Alcaligenaceae</taxon>
        <taxon>Achromobacter</taxon>
    </lineage>
</organism>
<evidence type="ECO:0000313" key="3">
    <source>
        <dbReference type="Proteomes" id="UP000509782"/>
    </source>
</evidence>
<evidence type="ECO:0000313" key="2">
    <source>
        <dbReference type="EMBL" id="QKQ49163.1"/>
    </source>
</evidence>
<keyword evidence="1" id="KW-0732">Signal</keyword>
<reference evidence="2 3" key="1">
    <citation type="submission" date="2020-05" db="EMBL/GenBank/DDBJ databases">
        <title>FDA dAtabase for Regulatory Grade micrObial Sequences (FDA-ARGOS): Supporting development and validation of Infectious Disease Dx tests.</title>
        <authorList>
            <person name="Sproer C."/>
            <person name="Gronow S."/>
            <person name="Severitt S."/>
            <person name="Schroder I."/>
            <person name="Tallon L."/>
            <person name="Sadzewicz L."/>
            <person name="Zhao X."/>
            <person name="Vavikolanu K."/>
            <person name="Mehta A."/>
            <person name="Aluvathingal J."/>
            <person name="Nadendla S."/>
            <person name="Myers T."/>
            <person name="Yan Y."/>
            <person name="Sichtig H."/>
        </authorList>
    </citation>
    <scope>NUCLEOTIDE SEQUENCE [LARGE SCALE GENOMIC DNA]</scope>
    <source>
        <strain evidence="2 3">FDAARGOS_787</strain>
    </source>
</reference>
<dbReference type="Pfam" id="PF13663">
    <property type="entry name" value="DUF4148"/>
    <property type="match status" value="1"/>
</dbReference>
<protein>
    <submittedName>
        <fullName evidence="2">DUF4148 domain-containing protein</fullName>
    </submittedName>
</protein>
<gene>
    <name evidence="2" type="ORF">FOC81_21645</name>
</gene>